<keyword evidence="2" id="KW-1185">Reference proteome</keyword>
<dbReference type="EMBL" id="CAJJDP010000184">
    <property type="protein sequence ID" value="CAD8214487.1"/>
    <property type="molecule type" value="Genomic_DNA"/>
</dbReference>
<dbReference type="Proteomes" id="UP000683925">
    <property type="component" value="Unassembled WGS sequence"/>
</dbReference>
<evidence type="ECO:0000313" key="2">
    <source>
        <dbReference type="Proteomes" id="UP000683925"/>
    </source>
</evidence>
<dbReference type="AlphaFoldDB" id="A0A8S1YP77"/>
<sequence length="100" mass="11990">MVRVCLILQENGFLRIQVTIECQEPFLNQKHGFLEEVCSEEILFFQFESIVPEQKLGNQLEEMNTFLGIQLEKKEYEEQNGEFHLQRNLEPTRKRRLKSM</sequence>
<proteinExistence type="predicted"/>
<name>A0A8S1YP77_PAROT</name>
<reference evidence="1" key="1">
    <citation type="submission" date="2021-01" db="EMBL/GenBank/DDBJ databases">
        <authorList>
            <consortium name="Genoscope - CEA"/>
            <person name="William W."/>
        </authorList>
    </citation>
    <scope>NUCLEOTIDE SEQUENCE</scope>
</reference>
<gene>
    <name evidence="1" type="ORF">POCTA_138.1.T1800009</name>
</gene>
<comment type="caution">
    <text evidence="1">The sequence shown here is derived from an EMBL/GenBank/DDBJ whole genome shotgun (WGS) entry which is preliminary data.</text>
</comment>
<accession>A0A8S1YP77</accession>
<protein>
    <submittedName>
        <fullName evidence="1">Uncharacterized protein</fullName>
    </submittedName>
</protein>
<evidence type="ECO:0000313" key="1">
    <source>
        <dbReference type="EMBL" id="CAD8214487.1"/>
    </source>
</evidence>
<organism evidence="1 2">
    <name type="scientific">Paramecium octaurelia</name>
    <dbReference type="NCBI Taxonomy" id="43137"/>
    <lineage>
        <taxon>Eukaryota</taxon>
        <taxon>Sar</taxon>
        <taxon>Alveolata</taxon>
        <taxon>Ciliophora</taxon>
        <taxon>Intramacronucleata</taxon>
        <taxon>Oligohymenophorea</taxon>
        <taxon>Peniculida</taxon>
        <taxon>Parameciidae</taxon>
        <taxon>Paramecium</taxon>
    </lineage>
</organism>